<dbReference type="AlphaFoldDB" id="A0A6H0XXA4"/>
<name>A0A6H0XXA4_9PEZI</name>
<sequence>MRHHEEKWQKNQPAPDDYAEIQPRVDLTHVVEACVAGLRTDGSVYGELNVRTILDHYTSSPPEPVIADAVTEQLGEGNAEEPEFPTPSV</sequence>
<keyword evidence="2" id="KW-1185">Reference proteome</keyword>
<gene>
    <name evidence="1" type="ORF">AMS68_004577</name>
</gene>
<organism evidence="1 2">
    <name type="scientific">Peltaster fructicola</name>
    <dbReference type="NCBI Taxonomy" id="286661"/>
    <lineage>
        <taxon>Eukaryota</taxon>
        <taxon>Fungi</taxon>
        <taxon>Dikarya</taxon>
        <taxon>Ascomycota</taxon>
        <taxon>Pezizomycotina</taxon>
        <taxon>Dothideomycetes</taxon>
        <taxon>Dothideomycetes incertae sedis</taxon>
        <taxon>Peltaster</taxon>
    </lineage>
</organism>
<dbReference type="EMBL" id="CP051141">
    <property type="protein sequence ID" value="QIW99059.1"/>
    <property type="molecule type" value="Genomic_DNA"/>
</dbReference>
<proteinExistence type="predicted"/>
<evidence type="ECO:0000313" key="1">
    <source>
        <dbReference type="EMBL" id="QIW99059.1"/>
    </source>
</evidence>
<protein>
    <submittedName>
        <fullName evidence="1">Uncharacterized protein</fullName>
    </submittedName>
</protein>
<accession>A0A6H0XXA4</accession>
<evidence type="ECO:0000313" key="2">
    <source>
        <dbReference type="Proteomes" id="UP000503462"/>
    </source>
</evidence>
<reference evidence="1 2" key="1">
    <citation type="journal article" date="2016" name="Sci. Rep.">
        <title>Peltaster fructicola genome reveals evolution from an invasive phytopathogen to an ectophytic parasite.</title>
        <authorList>
            <person name="Xu C."/>
            <person name="Chen H."/>
            <person name="Gleason M.L."/>
            <person name="Xu J.R."/>
            <person name="Liu H."/>
            <person name="Zhang R."/>
            <person name="Sun G."/>
        </authorList>
    </citation>
    <scope>NUCLEOTIDE SEQUENCE [LARGE SCALE GENOMIC DNA]</scope>
    <source>
        <strain evidence="1 2">LNHT1506</strain>
    </source>
</reference>
<dbReference type="Proteomes" id="UP000503462">
    <property type="component" value="Chromosome 3"/>
</dbReference>